<dbReference type="VEuPathDB" id="VectorBase:CSON014117"/>
<dbReference type="GO" id="GO:0046856">
    <property type="term" value="P:phosphatidylinositol dephosphorylation"/>
    <property type="evidence" value="ECO:0007669"/>
    <property type="project" value="TreeGrafter"/>
</dbReference>
<evidence type="ECO:0000259" key="17">
    <source>
        <dbReference type="PROSITE" id="PS50178"/>
    </source>
</evidence>
<feature type="active site" description="Phosphocysteine intermediate" evidence="13">
    <location>
        <position position="428"/>
    </location>
</feature>
<dbReference type="PROSITE" id="PS50056">
    <property type="entry name" value="TYR_PHOSPHATASE_2"/>
    <property type="match status" value="1"/>
</dbReference>
<dbReference type="InterPro" id="IPR048994">
    <property type="entry name" value="PH-GRAM_MTMR6-9"/>
</dbReference>
<dbReference type="FunFam" id="2.30.29.30:FF:000135">
    <property type="entry name" value="Myotubularin related protein 6"/>
    <property type="match status" value="1"/>
</dbReference>
<dbReference type="InterPro" id="IPR000306">
    <property type="entry name" value="Znf_FYVE"/>
</dbReference>
<evidence type="ECO:0000256" key="9">
    <source>
        <dbReference type="ARBA" id="ARBA00022833"/>
    </source>
</evidence>
<feature type="domain" description="FYVE-type" evidence="17">
    <location>
        <begin position="744"/>
        <end position="795"/>
    </location>
</feature>
<evidence type="ECO:0000256" key="1">
    <source>
        <dbReference type="ARBA" id="ARBA00004184"/>
    </source>
</evidence>
<dbReference type="GO" id="GO:0004438">
    <property type="term" value="F:phosphatidylinositol-3-phosphate phosphatase activity"/>
    <property type="evidence" value="ECO:0007669"/>
    <property type="project" value="TreeGrafter"/>
</dbReference>
<evidence type="ECO:0000256" key="15">
    <source>
        <dbReference type="PROSITE-ProRule" id="PRU00091"/>
    </source>
</evidence>
<dbReference type="SUPFAM" id="SSF57903">
    <property type="entry name" value="FYVE/PHD zinc finger"/>
    <property type="match status" value="1"/>
</dbReference>
<evidence type="ECO:0000256" key="12">
    <source>
        <dbReference type="ARBA" id="ARBA00032571"/>
    </source>
</evidence>
<evidence type="ECO:0000256" key="7">
    <source>
        <dbReference type="ARBA" id="ARBA00022771"/>
    </source>
</evidence>
<dbReference type="GO" id="GO:0008270">
    <property type="term" value="F:zinc ion binding"/>
    <property type="evidence" value="ECO:0007669"/>
    <property type="project" value="UniProtKB-KW"/>
</dbReference>
<reference evidence="19" key="1">
    <citation type="submission" date="2018-07" db="EMBL/GenBank/DDBJ databases">
        <authorList>
            <person name="Quirk P.G."/>
            <person name="Krulwich T.A."/>
        </authorList>
    </citation>
    <scope>NUCLEOTIDE SEQUENCE</scope>
</reference>
<dbReference type="PROSITE" id="PS51339">
    <property type="entry name" value="PPASE_MYOTUBULARIN"/>
    <property type="match status" value="1"/>
</dbReference>
<dbReference type="InterPro" id="IPR010569">
    <property type="entry name" value="Myotubularin-like_Pase_dom"/>
</dbReference>
<evidence type="ECO:0000259" key="16">
    <source>
        <dbReference type="PROSITE" id="PS50056"/>
    </source>
</evidence>
<gene>
    <name evidence="19" type="primary">CSON014117</name>
</gene>
<dbReference type="Gene3D" id="3.30.40.10">
    <property type="entry name" value="Zinc/RING finger domain, C3HC4 (zinc finger)"/>
    <property type="match status" value="1"/>
</dbReference>
<dbReference type="InterPro" id="IPR000387">
    <property type="entry name" value="Tyr_Pase_dom"/>
</dbReference>
<evidence type="ECO:0000256" key="8">
    <source>
        <dbReference type="ARBA" id="ARBA00022801"/>
    </source>
</evidence>
<dbReference type="Gene3D" id="3.90.190.10">
    <property type="entry name" value="Protein tyrosine phosphatase superfamily"/>
    <property type="match status" value="1"/>
</dbReference>
<sequence>MEHIQTPKTKRKNFLNLNLNVCDVDNDDKYDDKGNNSDNSDGCDANFKQNFDLVTPETDEPQPKQLWGLPVPEFVPETLVSWVEQLQEEPHYELHGTDVIKKVENVRMMDRYNTKNPSLGTLYLTATHLIFVDPEVNKETWILHMRIASVERLPLTTTGSPLLIRCKNFLSVTFIIPKERDCHDVYQTLQKLCQPVKFENLYCFQYQSRTDDLPKTAGWDFFRLENEFKRMKVPNTEWTLSTLNQNYELCDTYPKQIYVPALASTAMLLGSSRFRSKGRLPALTYLHPNKASISRCSQPLSGFSARCLEDEQLLEAIRKTNPNSNYMYVVDTRPRINAMANRAAGKGYENEAFYENTKFHFLGIENIHIMRASLQKLVETCEQKSPTMSSFLSSLESSGWLKHIRAILDTSSFIANAVDKGTSVVVHCSDGWDRTAQVCSLAAVMLDPYYRTIKGYQALIEKDWLAFGHKFSERCGHIQTDPKEVSPVFTQFLESTWQLMQQRFDAFEFNERFLLTLHDNVQSCQFGTFIGNCEKDRLDLRLSETTYSLWGFMSNHLNEYVNPLYRPEMDETVLPDLASQNIKFWRGMYNRFEEVHPREPIEDILSTVQDHCTSLEDHVQYLTKRISGIKSMISKSSAKILQNTRFGAVETKTQEVNDNKYNYDKKKFSELSCANDDHPLKGDTFSFANLSVTETNNGGEGVSPGAGSCSSSDIIDNNVQDIVKELDSVAVDWKSLRSVTVCPCSTPFDQFNRKTHCWRCGEVFCTRCIDKSIPLPGHDSQEPRPVCRGCFKLMSDVTPS</sequence>
<dbReference type="GO" id="GO:0005737">
    <property type="term" value="C:cytoplasm"/>
    <property type="evidence" value="ECO:0007669"/>
    <property type="project" value="UniProtKB-SubCell"/>
</dbReference>
<feature type="domain" description="Myotubularin phosphatase" evidence="18">
    <location>
        <begin position="218"/>
        <end position="589"/>
    </location>
</feature>
<evidence type="ECO:0000259" key="18">
    <source>
        <dbReference type="PROSITE" id="PS51339"/>
    </source>
</evidence>
<keyword evidence="8" id="KW-0378">Hydrolase</keyword>
<protein>
    <recommendedName>
        <fullName evidence="4">phosphatidylinositol-3,5-bisphosphate 3-phosphatase</fullName>
        <ecNumber evidence="4">3.1.3.95</ecNumber>
    </recommendedName>
    <alternativeName>
        <fullName evidence="12">Phosphatidylinositol-3,5-bisphosphate 3-phosphatase</fullName>
    </alternativeName>
</protein>
<dbReference type="InterPro" id="IPR011993">
    <property type="entry name" value="PH-like_dom_sf"/>
</dbReference>
<evidence type="ECO:0000256" key="4">
    <source>
        <dbReference type="ARBA" id="ARBA00012903"/>
    </source>
</evidence>
<dbReference type="PROSITE" id="PS50178">
    <property type="entry name" value="ZF_FYVE"/>
    <property type="match status" value="1"/>
</dbReference>
<evidence type="ECO:0000256" key="6">
    <source>
        <dbReference type="ARBA" id="ARBA00022723"/>
    </source>
</evidence>
<feature type="domain" description="Tyrosine specific protein phosphatases" evidence="16">
    <location>
        <begin position="398"/>
        <end position="459"/>
    </location>
</feature>
<evidence type="ECO:0000256" key="3">
    <source>
        <dbReference type="ARBA" id="ARBA00007471"/>
    </source>
</evidence>
<dbReference type="SUPFAM" id="SSF52799">
    <property type="entry name" value="(Phosphotyrosine protein) phosphatases II"/>
    <property type="match status" value="1"/>
</dbReference>
<dbReference type="Pfam" id="PF21098">
    <property type="entry name" value="PH-GRAM_MTMR6-like"/>
    <property type="match status" value="1"/>
</dbReference>
<dbReference type="EC" id="3.1.3.95" evidence="4"/>
<dbReference type="Pfam" id="PF01363">
    <property type="entry name" value="FYVE"/>
    <property type="match status" value="1"/>
</dbReference>
<feature type="binding site" evidence="14">
    <location>
        <begin position="428"/>
        <end position="434"/>
    </location>
    <ligand>
        <name>substrate</name>
    </ligand>
</feature>
<dbReference type="InterPro" id="IPR011011">
    <property type="entry name" value="Znf_FYVE_PHD"/>
</dbReference>
<dbReference type="InterPro" id="IPR003595">
    <property type="entry name" value="Tyr_Pase_cat"/>
</dbReference>
<keyword evidence="9" id="KW-0862">Zinc</keyword>
<keyword evidence="6" id="KW-0479">Metal-binding</keyword>
<dbReference type="InterPro" id="IPR013083">
    <property type="entry name" value="Znf_RING/FYVE/PHD"/>
</dbReference>
<dbReference type="PANTHER" id="PTHR10807:SF8">
    <property type="entry name" value="PHOSPHATIDYLINOSITOL-3-PHOSPHATE PHOSPHATASE"/>
    <property type="match status" value="1"/>
</dbReference>
<feature type="binding site" evidence="14">
    <location>
        <begin position="366"/>
        <end position="367"/>
    </location>
    <ligand>
        <name>substrate</name>
    </ligand>
</feature>
<dbReference type="AlphaFoldDB" id="A0A336LNP4"/>
<comment type="subcellular location">
    <subcellularLocation>
        <location evidence="2">Cytoplasm</location>
    </subcellularLocation>
    <subcellularLocation>
        <location evidence="1">Endomembrane system</location>
        <topology evidence="1">Peripheral membrane protein</topology>
    </subcellularLocation>
</comment>
<evidence type="ECO:0000256" key="10">
    <source>
        <dbReference type="ARBA" id="ARBA00023098"/>
    </source>
</evidence>
<keyword evidence="7 15" id="KW-0863">Zinc-finger</keyword>
<proteinExistence type="inferred from homology"/>
<dbReference type="InterPro" id="IPR029021">
    <property type="entry name" value="Prot-tyrosine_phosphatase-like"/>
</dbReference>
<dbReference type="InterPro" id="IPR017455">
    <property type="entry name" value="Znf_FYVE-rel"/>
</dbReference>
<dbReference type="SMART" id="SM00064">
    <property type="entry name" value="FYVE"/>
    <property type="match status" value="1"/>
</dbReference>
<comment type="similarity">
    <text evidence="3">Belongs to the protein-tyrosine phosphatase family. Non-receptor class myotubularin subfamily.</text>
</comment>
<dbReference type="PANTHER" id="PTHR10807">
    <property type="entry name" value="MYOTUBULARIN-RELATED"/>
    <property type="match status" value="1"/>
</dbReference>
<dbReference type="GO" id="GO:0012505">
    <property type="term" value="C:endomembrane system"/>
    <property type="evidence" value="ECO:0007669"/>
    <property type="project" value="UniProtKB-SubCell"/>
</dbReference>
<dbReference type="Gene3D" id="2.30.29.30">
    <property type="entry name" value="Pleckstrin-homology domain (PH domain)/Phosphotyrosine-binding domain (PTB)"/>
    <property type="match status" value="1"/>
</dbReference>
<dbReference type="PROSITE" id="PS00383">
    <property type="entry name" value="TYR_PHOSPHATASE_1"/>
    <property type="match status" value="1"/>
</dbReference>
<dbReference type="Pfam" id="PF06602">
    <property type="entry name" value="Myotub-related"/>
    <property type="match status" value="1"/>
</dbReference>
<dbReference type="CDD" id="cd13210">
    <property type="entry name" value="PH-GRAM_MTMR6-like"/>
    <property type="match status" value="1"/>
</dbReference>
<keyword evidence="5" id="KW-0963">Cytoplasm</keyword>
<evidence type="ECO:0000313" key="19">
    <source>
        <dbReference type="EMBL" id="SSX19405.1"/>
    </source>
</evidence>
<evidence type="ECO:0000256" key="11">
    <source>
        <dbReference type="ARBA" id="ARBA00023136"/>
    </source>
</evidence>
<evidence type="ECO:0000256" key="14">
    <source>
        <dbReference type="PIRSR" id="PIRSR630564-2"/>
    </source>
</evidence>
<keyword evidence="11" id="KW-0472">Membrane</keyword>
<dbReference type="SUPFAM" id="SSF50729">
    <property type="entry name" value="PH domain-like"/>
    <property type="match status" value="1"/>
</dbReference>
<dbReference type="CDD" id="cd15738">
    <property type="entry name" value="FYVE_MTMR_unchar"/>
    <property type="match status" value="1"/>
</dbReference>
<evidence type="ECO:0000256" key="13">
    <source>
        <dbReference type="PIRSR" id="PIRSR630564-1"/>
    </source>
</evidence>
<evidence type="ECO:0000256" key="2">
    <source>
        <dbReference type="ARBA" id="ARBA00004496"/>
    </source>
</evidence>
<name>A0A336LNP4_CULSO</name>
<dbReference type="EMBL" id="UFQT01000075">
    <property type="protein sequence ID" value="SSX19405.1"/>
    <property type="molecule type" value="Genomic_DNA"/>
</dbReference>
<dbReference type="InterPro" id="IPR030564">
    <property type="entry name" value="Myotubularin"/>
</dbReference>
<dbReference type="GO" id="GO:0052629">
    <property type="term" value="F:phosphatidylinositol-3,5-bisphosphate 3-phosphatase activity"/>
    <property type="evidence" value="ECO:0007669"/>
    <property type="project" value="UniProtKB-EC"/>
</dbReference>
<dbReference type="CDD" id="cd14532">
    <property type="entry name" value="PTP-MTMR6-like"/>
    <property type="match status" value="1"/>
</dbReference>
<dbReference type="SMART" id="SM00404">
    <property type="entry name" value="PTPc_motif"/>
    <property type="match status" value="1"/>
</dbReference>
<accession>A0A336LNP4</accession>
<keyword evidence="10" id="KW-0443">Lipid metabolism</keyword>
<organism evidence="19">
    <name type="scientific">Culicoides sonorensis</name>
    <name type="common">Biting midge</name>
    <dbReference type="NCBI Taxonomy" id="179676"/>
    <lineage>
        <taxon>Eukaryota</taxon>
        <taxon>Metazoa</taxon>
        <taxon>Ecdysozoa</taxon>
        <taxon>Arthropoda</taxon>
        <taxon>Hexapoda</taxon>
        <taxon>Insecta</taxon>
        <taxon>Pterygota</taxon>
        <taxon>Neoptera</taxon>
        <taxon>Endopterygota</taxon>
        <taxon>Diptera</taxon>
        <taxon>Nematocera</taxon>
        <taxon>Chironomoidea</taxon>
        <taxon>Ceratopogonidae</taxon>
        <taxon>Ceratopogoninae</taxon>
        <taxon>Culicoides</taxon>
        <taxon>Monoculicoides</taxon>
    </lineage>
</organism>
<evidence type="ECO:0000256" key="5">
    <source>
        <dbReference type="ARBA" id="ARBA00022490"/>
    </source>
</evidence>
<dbReference type="InterPro" id="IPR016130">
    <property type="entry name" value="Tyr_Pase_AS"/>
</dbReference>